<evidence type="ECO:0000313" key="4">
    <source>
        <dbReference type="Proteomes" id="UP000319160"/>
    </source>
</evidence>
<accession>A0A553I7C0</accession>
<evidence type="ECO:0000256" key="1">
    <source>
        <dbReference type="ARBA" id="ARBA00012729"/>
    </source>
</evidence>
<dbReference type="GO" id="GO:0006032">
    <property type="term" value="P:chitin catabolic process"/>
    <property type="evidence" value="ECO:0007669"/>
    <property type="project" value="TreeGrafter"/>
</dbReference>
<dbReference type="Proteomes" id="UP000319160">
    <property type="component" value="Unassembled WGS sequence"/>
</dbReference>
<dbReference type="PROSITE" id="PS51910">
    <property type="entry name" value="GH18_2"/>
    <property type="match status" value="1"/>
</dbReference>
<dbReference type="InterPro" id="IPR001223">
    <property type="entry name" value="Glyco_hydro18_cat"/>
</dbReference>
<dbReference type="InterPro" id="IPR050314">
    <property type="entry name" value="Glycosyl_Hydrlase_18"/>
</dbReference>
<reference evidence="4" key="1">
    <citation type="submission" date="2019-06" db="EMBL/GenBank/DDBJ databases">
        <title>Draft genome sequence of the griseofulvin-producing fungus Xylaria cubensis strain G536.</title>
        <authorList>
            <person name="Mead M.E."/>
            <person name="Raja H.A."/>
            <person name="Steenwyk J.L."/>
            <person name="Knowles S.L."/>
            <person name="Oberlies N.H."/>
            <person name="Rokas A."/>
        </authorList>
    </citation>
    <scope>NUCLEOTIDE SEQUENCE [LARGE SCALE GENOMIC DNA]</scope>
    <source>
        <strain evidence="4">G536</strain>
    </source>
</reference>
<dbReference type="Gene3D" id="3.20.20.80">
    <property type="entry name" value="Glycosidases"/>
    <property type="match status" value="1"/>
</dbReference>
<dbReference type="EC" id="3.2.1.14" evidence="1"/>
<gene>
    <name evidence="3" type="ORF">FHL15_002826</name>
</gene>
<dbReference type="GO" id="GO:0008061">
    <property type="term" value="F:chitin binding"/>
    <property type="evidence" value="ECO:0007669"/>
    <property type="project" value="InterPro"/>
</dbReference>
<keyword evidence="4" id="KW-1185">Reference proteome</keyword>
<protein>
    <recommendedName>
        <fullName evidence="1">chitinase</fullName>
        <ecNumber evidence="1">3.2.1.14</ecNumber>
    </recommendedName>
</protein>
<evidence type="ECO:0000259" key="2">
    <source>
        <dbReference type="PROSITE" id="PS51910"/>
    </source>
</evidence>
<dbReference type="PANTHER" id="PTHR11177:SF337">
    <property type="entry name" value="CHITINASE"/>
    <property type="match status" value="1"/>
</dbReference>
<proteinExistence type="predicted"/>
<dbReference type="SMART" id="SM00636">
    <property type="entry name" value="Glyco_18"/>
    <property type="match status" value="1"/>
</dbReference>
<dbReference type="GO" id="GO:0005975">
    <property type="term" value="P:carbohydrate metabolic process"/>
    <property type="evidence" value="ECO:0007669"/>
    <property type="project" value="InterPro"/>
</dbReference>
<name>A0A553I7C0_9PEZI</name>
<evidence type="ECO:0000313" key="3">
    <source>
        <dbReference type="EMBL" id="TRX96102.1"/>
    </source>
</evidence>
<dbReference type="EMBL" id="VFLP01000012">
    <property type="protein sequence ID" value="TRX96102.1"/>
    <property type="molecule type" value="Genomic_DNA"/>
</dbReference>
<dbReference type="PANTHER" id="PTHR11177">
    <property type="entry name" value="CHITINASE"/>
    <property type="match status" value="1"/>
</dbReference>
<dbReference type="GO" id="GO:0005576">
    <property type="term" value="C:extracellular region"/>
    <property type="evidence" value="ECO:0007669"/>
    <property type="project" value="TreeGrafter"/>
</dbReference>
<organism evidence="3 4">
    <name type="scientific">Xylaria flabelliformis</name>
    <dbReference type="NCBI Taxonomy" id="2512241"/>
    <lineage>
        <taxon>Eukaryota</taxon>
        <taxon>Fungi</taxon>
        <taxon>Dikarya</taxon>
        <taxon>Ascomycota</taxon>
        <taxon>Pezizomycotina</taxon>
        <taxon>Sordariomycetes</taxon>
        <taxon>Xylariomycetidae</taxon>
        <taxon>Xylariales</taxon>
        <taxon>Xylariaceae</taxon>
        <taxon>Xylaria</taxon>
    </lineage>
</organism>
<feature type="domain" description="GH18" evidence="2">
    <location>
        <begin position="20"/>
        <end position="358"/>
    </location>
</feature>
<dbReference type="InterPro" id="IPR011583">
    <property type="entry name" value="Chitinase_II/V-like_cat"/>
</dbReference>
<dbReference type="InterPro" id="IPR017853">
    <property type="entry name" value="GH"/>
</dbReference>
<dbReference type="GO" id="GO:0008843">
    <property type="term" value="F:endochitinase activity"/>
    <property type="evidence" value="ECO:0007669"/>
    <property type="project" value="UniProtKB-EC"/>
</dbReference>
<dbReference type="Pfam" id="PF00704">
    <property type="entry name" value="Glyco_hydro_18"/>
    <property type="match status" value="1"/>
</dbReference>
<dbReference type="OrthoDB" id="73875at2759"/>
<dbReference type="SUPFAM" id="SSF51445">
    <property type="entry name" value="(Trans)glycosidases"/>
    <property type="match status" value="1"/>
</dbReference>
<dbReference type="STRING" id="2512241.A0A553I7C0"/>
<sequence>MQISKIVMVAGMAGGAAAARRFAMYYDQWHTASPSKDITAGITHVITAFADPLSFTTDPAGPYTPFVDSSGLRASFDEGTKMCLAIGGWGYTAGFSAGQKTEETRALFAKNVAATLEAHGYDCVDIDWEYPGGNGNDYKTNPNSGKVDEIDGYPLLLKVIKDAIGDKELSIAVPGLERDFIAFTPEKVPAINDAVDVVNVMTYDLMNRYSIVFAVQGSLNAVEKYIELGMDAAKMNLGIAFYAKYFETVQECTKPVGCETAVLEDANGLDTGRSGAKTFLEGVSVLANGQADQTEGGQWYWDPSTSYFWTWDTPEFVAQKFDTIVKAKGLGGIMGWSLGEDSADYAYIKAMRAGLQKLDMKTLHMPHDVTDVLTLVSVSIAFCKVVLAEPSAVTEYP</sequence>
<dbReference type="AlphaFoldDB" id="A0A553I7C0"/>
<comment type="caution">
    <text evidence="3">The sequence shown here is derived from an EMBL/GenBank/DDBJ whole genome shotgun (WGS) entry which is preliminary data.</text>
</comment>